<dbReference type="EMBL" id="NXID01000065">
    <property type="protein sequence ID" value="RXK13004.1"/>
    <property type="molecule type" value="Genomic_DNA"/>
</dbReference>
<sequence>MKRVLLTHKDYPENFNKLAKYISKNWNNKLPLEKSRQLLATWLGYNSIFELEKSFVKTIPGLVDINSLMRLINEKMSKSYKDELFQEGFGYCYVNDKWSNYETSSFSKIPFYLIESLDKSKQNNFLGVYEKVAEKYPLFIENYRFSGYYGLFAPNADAISTIEGTMGLDKTMQLKFFLDDYECFPFGSGDNHISVLSNIQERVNKYFDEEGNWKIEVFDPSIEWDEDEEPKPLLYFEVWNILLEWFKELDEWYIIDSKKNEKHWLFKELDRAIKELKENDYKKIEKNIKEKEFSSHEDYKKVPISYWLEEMHSIPNLELHKLQNELRNNPRLNLKTVDIREETEYKDCNGNIIKDEDKLFKNGNYYRVEKSPISNNYYIYNENDLNEIFELSDVSTSDLMIVPKGTFFATQSIEDLDSSSLTNYSSVGLTVLKSIQTANELKV</sequence>
<reference evidence="1 2" key="1">
    <citation type="submission" date="2017-09" db="EMBL/GenBank/DDBJ databases">
        <title>Genomics of the genus Arcobacter.</title>
        <authorList>
            <person name="Perez-Cataluna A."/>
            <person name="Figueras M.J."/>
            <person name="Salas-Masso N."/>
        </authorList>
    </citation>
    <scope>NUCLEOTIDE SEQUENCE [LARGE SCALE GENOMIC DNA]</scope>
    <source>
        <strain evidence="1 2">CECT 7386</strain>
    </source>
</reference>
<gene>
    <name evidence="1" type="ORF">CP985_13500</name>
</gene>
<dbReference type="Proteomes" id="UP000290092">
    <property type="component" value="Unassembled WGS sequence"/>
</dbReference>
<organism evidence="1 2">
    <name type="scientific">Malaciobacter mytili LMG 24559</name>
    <dbReference type="NCBI Taxonomy" id="1032238"/>
    <lineage>
        <taxon>Bacteria</taxon>
        <taxon>Pseudomonadati</taxon>
        <taxon>Campylobacterota</taxon>
        <taxon>Epsilonproteobacteria</taxon>
        <taxon>Campylobacterales</taxon>
        <taxon>Arcobacteraceae</taxon>
        <taxon>Malaciobacter</taxon>
    </lineage>
</organism>
<proteinExistence type="predicted"/>
<evidence type="ECO:0000313" key="1">
    <source>
        <dbReference type="EMBL" id="RXK13004.1"/>
    </source>
</evidence>
<dbReference type="RefSeq" id="WP_114843401.1">
    <property type="nucleotide sequence ID" value="NZ_CP031220.1"/>
</dbReference>
<evidence type="ECO:0000313" key="2">
    <source>
        <dbReference type="Proteomes" id="UP000290092"/>
    </source>
</evidence>
<dbReference type="KEGG" id="amyt:AMYT_a0202"/>
<keyword evidence="2" id="KW-1185">Reference proteome</keyword>
<dbReference type="AlphaFoldDB" id="A0AAX2AEA2"/>
<comment type="caution">
    <text evidence="1">The sequence shown here is derived from an EMBL/GenBank/DDBJ whole genome shotgun (WGS) entry which is preliminary data.</text>
</comment>
<accession>A0AAX2AEA2</accession>
<name>A0AAX2AEA2_9BACT</name>
<protein>
    <submittedName>
        <fullName evidence="1">Uncharacterized protein</fullName>
    </submittedName>
</protein>